<feature type="region of interest" description="Disordered" evidence="3">
    <location>
        <begin position="398"/>
        <end position="419"/>
    </location>
</feature>
<dbReference type="KEGG" id="tasa:A1Q1_07376"/>
<evidence type="ECO:0000259" key="4">
    <source>
        <dbReference type="Pfam" id="PF13622"/>
    </source>
</evidence>
<dbReference type="OrthoDB" id="68328at2759"/>
<organism evidence="6 7">
    <name type="scientific">Trichosporon asahii var. asahii (strain ATCC 90039 / CBS 2479 / JCM 2466 / KCTC 7840 / NBRC 103889/ NCYC 2677 / UAMH 7654)</name>
    <name type="common">Yeast</name>
    <dbReference type="NCBI Taxonomy" id="1186058"/>
    <lineage>
        <taxon>Eukaryota</taxon>
        <taxon>Fungi</taxon>
        <taxon>Dikarya</taxon>
        <taxon>Basidiomycota</taxon>
        <taxon>Agaricomycotina</taxon>
        <taxon>Tremellomycetes</taxon>
        <taxon>Trichosporonales</taxon>
        <taxon>Trichosporonaceae</taxon>
        <taxon>Trichosporon</taxon>
    </lineage>
</organism>
<dbReference type="PANTHER" id="PTHR11066">
    <property type="entry name" value="ACYL-COA THIOESTERASE"/>
    <property type="match status" value="1"/>
</dbReference>
<dbReference type="InterPro" id="IPR003703">
    <property type="entry name" value="Acyl_CoA_thio"/>
</dbReference>
<feature type="domain" description="Acyl-CoA thioesterase-like N-terminal HotDog" evidence="4">
    <location>
        <begin position="810"/>
        <end position="891"/>
    </location>
</feature>
<feature type="region of interest" description="Disordered" evidence="3">
    <location>
        <begin position="525"/>
        <end position="598"/>
    </location>
</feature>
<evidence type="ECO:0000259" key="5">
    <source>
        <dbReference type="Pfam" id="PF20789"/>
    </source>
</evidence>
<dbReference type="EMBL" id="ALBS01000057">
    <property type="protein sequence ID" value="EJT51404.1"/>
    <property type="molecule type" value="Genomic_DNA"/>
</dbReference>
<evidence type="ECO:0000256" key="2">
    <source>
        <dbReference type="ARBA" id="ARBA00022801"/>
    </source>
</evidence>
<dbReference type="SUPFAM" id="SSF54637">
    <property type="entry name" value="Thioesterase/thiol ester dehydrase-isomerase"/>
    <property type="match status" value="2"/>
</dbReference>
<dbReference type="GeneID" id="25990888"/>
<dbReference type="Pfam" id="PF20789">
    <property type="entry name" value="4HBT_3C"/>
    <property type="match status" value="1"/>
</dbReference>
<evidence type="ECO:0000256" key="1">
    <source>
        <dbReference type="ARBA" id="ARBA00006538"/>
    </source>
</evidence>
<dbReference type="GO" id="GO:0047617">
    <property type="term" value="F:fatty acyl-CoA hydrolase activity"/>
    <property type="evidence" value="ECO:0007669"/>
    <property type="project" value="InterPro"/>
</dbReference>
<comment type="similarity">
    <text evidence="1">Belongs to the C/M/P thioester hydrolase family.</text>
</comment>
<evidence type="ECO:0000313" key="7">
    <source>
        <dbReference type="Proteomes" id="UP000002748"/>
    </source>
</evidence>
<feature type="compositionally biased region" description="Low complexity" evidence="3">
    <location>
        <begin position="566"/>
        <end position="578"/>
    </location>
</feature>
<dbReference type="RefSeq" id="XP_014183087.1">
    <property type="nucleotide sequence ID" value="XM_014327612.1"/>
</dbReference>
<dbReference type="Pfam" id="PF13622">
    <property type="entry name" value="4HBT_3"/>
    <property type="match status" value="1"/>
</dbReference>
<evidence type="ECO:0000256" key="3">
    <source>
        <dbReference type="SAM" id="MobiDB-lite"/>
    </source>
</evidence>
<feature type="domain" description="Acyl-CoA thioesterase-like C-terminal" evidence="5">
    <location>
        <begin position="966"/>
        <end position="1083"/>
    </location>
</feature>
<comment type="caution">
    <text evidence="6">The sequence shown here is derived from an EMBL/GenBank/DDBJ whole genome shotgun (WGS) entry which is preliminary data.</text>
</comment>
<dbReference type="Proteomes" id="UP000002748">
    <property type="component" value="Unassembled WGS sequence"/>
</dbReference>
<dbReference type="VEuPathDB" id="FungiDB:A1Q1_07376"/>
<evidence type="ECO:0000313" key="6">
    <source>
        <dbReference type="EMBL" id="EJT51404.1"/>
    </source>
</evidence>
<dbReference type="GO" id="GO:0009062">
    <property type="term" value="P:fatty acid catabolic process"/>
    <property type="evidence" value="ECO:0007669"/>
    <property type="project" value="TreeGrafter"/>
</dbReference>
<dbReference type="InterPro" id="IPR049450">
    <property type="entry name" value="ACOT8-like_C"/>
</dbReference>
<dbReference type="GO" id="GO:0006637">
    <property type="term" value="P:acyl-CoA metabolic process"/>
    <property type="evidence" value="ECO:0007669"/>
    <property type="project" value="InterPro"/>
</dbReference>
<dbReference type="InterPro" id="IPR029069">
    <property type="entry name" value="HotDog_dom_sf"/>
</dbReference>
<dbReference type="Gene3D" id="2.40.160.210">
    <property type="entry name" value="Acyl-CoA thioesterase, double hotdog domain"/>
    <property type="match status" value="1"/>
</dbReference>
<dbReference type="InterPro" id="IPR049449">
    <property type="entry name" value="TesB_ACOT8-like_N"/>
</dbReference>
<dbReference type="InterPro" id="IPR042171">
    <property type="entry name" value="Acyl-CoA_hotdog"/>
</dbReference>
<reference evidence="6 7" key="1">
    <citation type="journal article" date="2012" name="Eukaryot. Cell">
        <title>Draft genome sequence of CBS 2479, the standard type strain of Trichosporon asahii.</title>
        <authorList>
            <person name="Yang R.Y."/>
            <person name="Li H.T."/>
            <person name="Zhu H."/>
            <person name="Zhou G.P."/>
            <person name="Wang M."/>
            <person name="Wang L."/>
        </authorList>
    </citation>
    <scope>NUCLEOTIDE SEQUENCE [LARGE SCALE GENOMIC DNA]</scope>
    <source>
        <strain evidence="7">ATCC 90039 / CBS 2479 / JCM 2466 / KCTC 7840 / NCYC 2677 / UAMH 7654</strain>
    </source>
</reference>
<name>J6F336_TRIAS</name>
<proteinExistence type="inferred from homology"/>
<accession>J6F336</accession>
<dbReference type="AlphaFoldDB" id="J6F336"/>
<dbReference type="HOGENOM" id="CLU_009687_0_0_1"/>
<dbReference type="CDD" id="cd03445">
    <property type="entry name" value="Thioesterase_II_repeat2"/>
    <property type="match status" value="1"/>
</dbReference>
<sequence length="1099" mass="123777">MVDLSAYGLGQFNLTPEDIFYVESPNCRGPLRHLKAGNPKPPRQRIWYPDNPPDHVFLAQVPCKQPVSVERIAAYPNNNILSGVAWDFTSRFVGDYRLRRNFHRVISTLVLKESHEASDFVSYTEQAQIDEDIWQFFGDRHLQTSLLLRNHFSLRMINTSHGTSFEEAFFSKLYQGIFDRDYRRWRKTHLRYREGPRRPSFLLVARSRLQSTSVLAECPVQMVAWPNVDINNLYAPYDKALWDSLKGQEKVDACDILLRDEADDEELDEYRRRWMEEGEIVRRDAHMPYLRQKARKAFAAACANLLNLYDMCGSVYGTVIADRKFSRMYVLSRGRIAVELSNAGQLVNLALPVQERFGLPYSQLREMDLYEALAQRLTDDEPRPPPSPGRFFRWHFRGDQNVEPPEGDPTPSEEWGERRVTPDLGGLQSFIDFMAAGVARLGAVRADVPVTEKLPTPIQDRWDAEIDHCLMLRGLPLELATRIRTESTFPDGLESYLNFTNEEQARRPESKGLWCRVVRRWKAGMNPGWDPESSVEGSSEAESDDTGSEAGSSANGDEPLSDPENSAASHGTGSTGSDVGEDGGSDDDVDGGHGDDSASVASTVYTARTKQWILETGSIKGTNARYSDWDVFDPDDLGLNEMNDRDDVAASEAGYSMCSAEADYYEEYHRVENDTCFVLSIAEQVLQEMCHVVPVTKEEMDELVQTQYALDLERYRDVSRWRLMLRLLKLGTAGGDLRPRVLSGTTDLVTGISTRFAYLSTFSSRISPLNSTPKLLAMPPQGILMYDSLKVVPTGARLLGLECFSAVNLWTPPGNRGVFGGQIIAQALMAANQTIDGMDLHSTHCYFLLPCDSRKSVTYAVERLRDGKSYSTRLVHAIQDSETIFTLTCSFSMPRGNSGTKRFQREFPEDITPFRDAYDNRWNDHITVMSDFGVKIADTEENRQKFFASKERPLTAFGARPQEGKYFNQRAVWLQPHLGDSRKLTPNEIRAMIGYVTDTQAIATAGRTIGLSADSNPKLGMVATIDHTIHYYPFPEGYDGTQPLLHVLEAHIVDLQVGRGYITGRVYTEDGVLIATTSQEGVVRAQAPGVKPRRETAKL</sequence>
<dbReference type="PANTHER" id="PTHR11066:SF34">
    <property type="entry name" value="ACYL-COENZYME A THIOESTERASE 8"/>
    <property type="match status" value="1"/>
</dbReference>
<protein>
    <submittedName>
        <fullName evidence="6">Putative acyl-CoA thiolesterase</fullName>
    </submittedName>
</protein>
<dbReference type="CDD" id="cd03444">
    <property type="entry name" value="Thioesterase_II_repeat1"/>
    <property type="match status" value="1"/>
</dbReference>
<feature type="compositionally biased region" description="Acidic residues" evidence="3">
    <location>
        <begin position="579"/>
        <end position="589"/>
    </location>
</feature>
<dbReference type="GO" id="GO:0005782">
    <property type="term" value="C:peroxisomal matrix"/>
    <property type="evidence" value="ECO:0007669"/>
    <property type="project" value="UniProtKB-SubCell"/>
</dbReference>
<keyword evidence="2" id="KW-0378">Hydrolase</keyword>
<gene>
    <name evidence="6" type="ORF">A1Q1_07376</name>
</gene>